<dbReference type="Proteomes" id="UP000054279">
    <property type="component" value="Unassembled WGS sequence"/>
</dbReference>
<sequence>MSLSVNTLPAELLIKIFEEALGIVDYEEPLTIPGTILDWHLIVGRTDLPNVSPYLLSNLHFHLSLMAQVHRCHLHGNCTVQKNPACKQVLETGIKKLASDHRKALNEFLRDSVYGDHRRGLTVNIHEAAEKFKEGCPGANLGAEKNARVHT</sequence>
<dbReference type="OrthoDB" id="3007288at2759"/>
<proteinExistence type="predicted"/>
<gene>
    <name evidence="1" type="ORF">M422DRAFT_251217</name>
</gene>
<evidence type="ECO:0000313" key="1">
    <source>
        <dbReference type="EMBL" id="KIJ45442.1"/>
    </source>
</evidence>
<accession>A0A0C9VSJ4</accession>
<dbReference type="AlphaFoldDB" id="A0A0C9VSJ4"/>
<dbReference type="HOGENOM" id="CLU_1732634_0_0_1"/>
<reference evidence="1 2" key="1">
    <citation type="submission" date="2014-06" db="EMBL/GenBank/DDBJ databases">
        <title>Evolutionary Origins and Diversification of the Mycorrhizal Mutualists.</title>
        <authorList>
            <consortium name="DOE Joint Genome Institute"/>
            <consortium name="Mycorrhizal Genomics Consortium"/>
            <person name="Kohler A."/>
            <person name="Kuo A."/>
            <person name="Nagy L.G."/>
            <person name="Floudas D."/>
            <person name="Copeland A."/>
            <person name="Barry K.W."/>
            <person name="Cichocki N."/>
            <person name="Veneault-Fourrey C."/>
            <person name="LaButti K."/>
            <person name="Lindquist E.A."/>
            <person name="Lipzen A."/>
            <person name="Lundell T."/>
            <person name="Morin E."/>
            <person name="Murat C."/>
            <person name="Riley R."/>
            <person name="Ohm R."/>
            <person name="Sun H."/>
            <person name="Tunlid A."/>
            <person name="Henrissat B."/>
            <person name="Grigoriev I.V."/>
            <person name="Hibbett D.S."/>
            <person name="Martin F."/>
        </authorList>
    </citation>
    <scope>NUCLEOTIDE SEQUENCE [LARGE SCALE GENOMIC DNA]</scope>
    <source>
        <strain evidence="1 2">SS14</strain>
    </source>
</reference>
<protein>
    <submittedName>
        <fullName evidence="1">Uncharacterized protein</fullName>
    </submittedName>
</protein>
<dbReference type="EMBL" id="KN837112">
    <property type="protein sequence ID" value="KIJ45442.1"/>
    <property type="molecule type" value="Genomic_DNA"/>
</dbReference>
<keyword evidence="2" id="KW-1185">Reference proteome</keyword>
<evidence type="ECO:0000313" key="2">
    <source>
        <dbReference type="Proteomes" id="UP000054279"/>
    </source>
</evidence>
<name>A0A0C9VSJ4_SPHS4</name>
<organism evidence="1 2">
    <name type="scientific">Sphaerobolus stellatus (strain SS14)</name>
    <dbReference type="NCBI Taxonomy" id="990650"/>
    <lineage>
        <taxon>Eukaryota</taxon>
        <taxon>Fungi</taxon>
        <taxon>Dikarya</taxon>
        <taxon>Basidiomycota</taxon>
        <taxon>Agaricomycotina</taxon>
        <taxon>Agaricomycetes</taxon>
        <taxon>Phallomycetidae</taxon>
        <taxon>Geastrales</taxon>
        <taxon>Sphaerobolaceae</taxon>
        <taxon>Sphaerobolus</taxon>
    </lineage>
</organism>